<dbReference type="Gene3D" id="1.25.10.20">
    <property type="entry name" value="Vitellinogen, superhelical"/>
    <property type="match status" value="1"/>
</dbReference>
<evidence type="ECO:0000313" key="2">
    <source>
        <dbReference type="EMBL" id="GBP83000.1"/>
    </source>
</evidence>
<comment type="caution">
    <text evidence="2">The sequence shown here is derived from an EMBL/GenBank/DDBJ whole genome shotgun (WGS) entry which is preliminary data.</text>
</comment>
<organism evidence="2 3">
    <name type="scientific">Eumeta variegata</name>
    <name type="common">Bagworm moth</name>
    <name type="synonym">Eumeta japonica</name>
    <dbReference type="NCBI Taxonomy" id="151549"/>
    <lineage>
        <taxon>Eukaryota</taxon>
        <taxon>Metazoa</taxon>
        <taxon>Ecdysozoa</taxon>
        <taxon>Arthropoda</taxon>
        <taxon>Hexapoda</taxon>
        <taxon>Insecta</taxon>
        <taxon>Pterygota</taxon>
        <taxon>Neoptera</taxon>
        <taxon>Endopterygota</taxon>
        <taxon>Lepidoptera</taxon>
        <taxon>Glossata</taxon>
        <taxon>Ditrysia</taxon>
        <taxon>Tineoidea</taxon>
        <taxon>Psychidae</taxon>
        <taxon>Oiketicinae</taxon>
        <taxon>Eumeta</taxon>
    </lineage>
</organism>
<gene>
    <name evidence="2" type="ORF">EVAR_58447_1</name>
</gene>
<accession>A0A4C1Z5Q2</accession>
<dbReference type="OrthoDB" id="5956066at2759"/>
<feature type="domain" description="Vitellinogen open beta-sheet" evidence="1">
    <location>
        <begin position="252"/>
        <end position="404"/>
    </location>
</feature>
<dbReference type="STRING" id="151549.A0A4C1Z5Q2"/>
<keyword evidence="3" id="KW-1185">Reference proteome</keyword>
<dbReference type="AlphaFoldDB" id="A0A4C1Z5Q2"/>
<evidence type="ECO:0000313" key="3">
    <source>
        <dbReference type="Proteomes" id="UP000299102"/>
    </source>
</evidence>
<dbReference type="EMBL" id="BGZK01001598">
    <property type="protein sequence ID" value="GBP83000.1"/>
    <property type="molecule type" value="Genomic_DNA"/>
</dbReference>
<proteinExistence type="predicted"/>
<protein>
    <recommendedName>
        <fullName evidence="1">Vitellinogen open beta-sheet domain-containing protein</fullName>
    </recommendedName>
</protein>
<evidence type="ECO:0000259" key="1">
    <source>
        <dbReference type="Pfam" id="PF09172"/>
    </source>
</evidence>
<reference evidence="2 3" key="1">
    <citation type="journal article" date="2019" name="Commun. Biol.">
        <title>The bagworm genome reveals a unique fibroin gene that provides high tensile strength.</title>
        <authorList>
            <person name="Kono N."/>
            <person name="Nakamura H."/>
            <person name="Ohtoshi R."/>
            <person name="Tomita M."/>
            <person name="Numata K."/>
            <person name="Arakawa K."/>
        </authorList>
    </citation>
    <scope>NUCLEOTIDE SEQUENCE [LARGE SCALE GENOMIC DNA]</scope>
</reference>
<dbReference type="InterPro" id="IPR015255">
    <property type="entry name" value="Vitellinogen_open_b-sht"/>
</dbReference>
<sequence length="1050" mass="119236">MSVSKIQKSSTLSWPIFSNENEPIKLRIAALLQILSIADQTPGRILDVHNYITRSDNGQLKKFWHTTIKSLKGSEYNCCPFCLYDLKEYECGLRIDELSVKCLLYADDQVVPAAVGVRAAGDDRCRNSDVKERCDLKEDVVTRIERVMARFFRRKKFLSKGDVANAARPFIASKPKEWDRYISRITKRKFNVDPAFWATGNHMYDLSDKNNKGSAYLQLIGIGEPSTNLPAFAYFYLRTTRDGSVVDDLGIHIDVIVKIHGKTIYAVHLNHTALSGWEGKELQRYVQDFLHSGSHINQQLVSFPMQVEQDLPTEFGTPVTLQNTMTSLSSLRGGLSASWTSDRFTFETDLTFRYRGTALTSLSAVGPVILSEHTARAQQSVVIQLPIKIKIDTRPDGKTLRRSVYFIEKYNILTDIRFADCYVHTEFGKKEDLIQIGYNLYQPPTGVAVHGRAQVQVTWENRHNNGTNTTVFTIGGDGRGVRRQHEDEAKAFTDCDDFDTISDVLRSFTTPMDNKIHYYYSFLSSNFVVRHGMILMTVHPSGSCGYYKDFKNYEPIEVAYTLRERSEKIDNLRLRIDHEIRPKNSSANILFQQNIGYSLSIADDNLTNSVTFGSSMLNYLVISEWSKLHFAVWSPNRKSMNRWVFNLRLMKPLVPRSRIQVVRHGLRDLTTVTDSRQRALSQIGKQERREWSALAQRFYFKLGDSILSKPFQVCINETGSSTSTNPDTSTLPADFAGQFRVHVGSYRNGTCPRGLDEFNTLLLDYSVENLGLYSDEGVTRYLTLRAAGKLDEFWASYISGTMKIPYLNRENFNLTLRVKEHNGLVAQSVDGGHQNYYKSDKLGILLEKLNTIQLLRDVGIYRKCTLKENSVQTFNGSIESFKSSNCGENLVLAECTQKPRYEDTYRRICGPPTETMLKLVSFFLALHTLSEISVHAREPDVLVMRHFTDMHAKFAITRSKNGNYNFYIANDRISVTPPTLGVSTVQVNGVIVFAHGSGYTNPEKTFKVCAGRRNTCFSNKLLELSRIVRMSNKTHDIVLCVAKALDGSLD</sequence>
<dbReference type="InterPro" id="IPR011030">
    <property type="entry name" value="Lipovitellin_superhlx_dom"/>
</dbReference>
<dbReference type="InterPro" id="IPR015819">
    <property type="entry name" value="Lipid_transp_b-sht_shell"/>
</dbReference>
<name>A0A4C1Z5Q2_EUMVA</name>
<dbReference type="GO" id="GO:0005319">
    <property type="term" value="F:lipid transporter activity"/>
    <property type="evidence" value="ECO:0007669"/>
    <property type="project" value="InterPro"/>
</dbReference>
<dbReference type="Proteomes" id="UP000299102">
    <property type="component" value="Unassembled WGS sequence"/>
</dbReference>
<dbReference type="Pfam" id="PF09172">
    <property type="entry name" value="Vit_open_b-sht"/>
    <property type="match status" value="1"/>
</dbReference>
<dbReference type="SUPFAM" id="SSF56968">
    <property type="entry name" value="Lipovitellin-phosvitin complex, beta-sheet shell regions"/>
    <property type="match status" value="1"/>
</dbReference>